<keyword evidence="1" id="KW-0808">Transferase</keyword>
<name>A0A806KI28_9BACT</name>
<evidence type="ECO:0000313" key="1">
    <source>
        <dbReference type="EMBL" id="AGS54347.1"/>
    </source>
</evidence>
<keyword evidence="1" id="KW-0328">Glycosyltransferase</keyword>
<accession>A0A806KI28</accession>
<protein>
    <submittedName>
        <fullName evidence="1">4-alpha-glucanotransferase (Amylomaltase)</fullName>
        <ecNumber evidence="1">2.4.1.25</ecNumber>
    </submittedName>
</protein>
<organism evidence="1">
    <name type="scientific">uncultured bacterium contig00268</name>
    <dbReference type="NCBI Taxonomy" id="1181617"/>
    <lineage>
        <taxon>Bacteria</taxon>
        <taxon>environmental samples</taxon>
    </lineage>
</organism>
<dbReference type="GO" id="GO:0004134">
    <property type="term" value="F:4-alpha-glucanotransferase activity"/>
    <property type="evidence" value="ECO:0007669"/>
    <property type="project" value="UniProtKB-EC"/>
</dbReference>
<dbReference type="AlphaFoldDB" id="A0A806KI28"/>
<dbReference type="EC" id="2.4.1.25" evidence="1"/>
<sequence length="48" mass="5312">MPGSSNEFNWTYRLPATIEEIVKDKELLAAVAEISKIKPAPRKKNVGA</sequence>
<proteinExistence type="predicted"/>
<reference evidence="1" key="1">
    <citation type="submission" date="2012-03" db="EMBL/GenBank/DDBJ databases">
        <title>Functional metagenomics reveals considerable lignocellulase gene clusters in the gut microbiome of a wood-feeding higher termite.</title>
        <authorList>
            <person name="Liu N."/>
        </authorList>
    </citation>
    <scope>NUCLEOTIDE SEQUENCE</scope>
</reference>
<dbReference type="EMBL" id="JQ844292">
    <property type="protein sequence ID" value="AGS54347.1"/>
    <property type="molecule type" value="Genomic_DNA"/>
</dbReference>